<dbReference type="GO" id="GO:0006508">
    <property type="term" value="P:proteolysis"/>
    <property type="evidence" value="ECO:0007669"/>
    <property type="project" value="UniProtKB-KW"/>
</dbReference>
<dbReference type="GO" id="GO:0008234">
    <property type="term" value="F:cysteine-type peptidase activity"/>
    <property type="evidence" value="ECO:0007669"/>
    <property type="project" value="InterPro"/>
</dbReference>
<evidence type="ECO:0000256" key="4">
    <source>
        <dbReference type="SAM" id="MobiDB-lite"/>
    </source>
</evidence>
<evidence type="ECO:0000256" key="1">
    <source>
        <dbReference type="ARBA" id="ARBA00005234"/>
    </source>
</evidence>
<dbReference type="AlphaFoldDB" id="A0A6N2BYZ4"/>
<dbReference type="PANTHER" id="PTHR33022:SF21">
    <property type="entry name" value="UBIQUITIN-LIKE PROTEASE FAMILY PROFILE DOMAIN-CONTAINING PROTEIN"/>
    <property type="match status" value="1"/>
</dbReference>
<feature type="region of interest" description="Disordered" evidence="4">
    <location>
        <begin position="248"/>
        <end position="270"/>
    </location>
</feature>
<keyword evidence="2" id="KW-0645">Protease</keyword>
<keyword evidence="3" id="KW-0378">Hydrolase</keyword>
<accession>A0A6N2BYZ4</accession>
<dbReference type="Pfam" id="PF02902">
    <property type="entry name" value="Peptidase_C48"/>
    <property type="match status" value="1"/>
</dbReference>
<comment type="caution">
    <text evidence="6">The sequence shown here is derived from an EMBL/GenBank/DDBJ whole genome shotgun (WGS) entry which is preliminary data.</text>
</comment>
<dbReference type="InterPro" id="IPR003653">
    <property type="entry name" value="Peptidase_C48_C"/>
</dbReference>
<dbReference type="PANTHER" id="PTHR33022">
    <property type="entry name" value="DUF1985 DOMAIN-CONTAINING PROTEIN"/>
    <property type="match status" value="1"/>
</dbReference>
<evidence type="ECO:0000313" key="6">
    <source>
        <dbReference type="EMBL" id="TMW97253.1"/>
    </source>
</evidence>
<name>A0A6N2BYZ4_SOLCI</name>
<comment type="similarity">
    <text evidence="1">Belongs to the peptidase C48 family.</text>
</comment>
<proteinExistence type="inferred from homology"/>
<dbReference type="Gene3D" id="3.40.395.10">
    <property type="entry name" value="Adenoviral Proteinase, Chain A"/>
    <property type="match status" value="1"/>
</dbReference>
<dbReference type="InterPro" id="IPR038765">
    <property type="entry name" value="Papain-like_cys_pep_sf"/>
</dbReference>
<reference evidence="6" key="1">
    <citation type="submission" date="2019-05" db="EMBL/GenBank/DDBJ databases">
        <title>The de novo reference genome and transcriptome assemblies of the wild tomato species Solanum chilense.</title>
        <authorList>
            <person name="Stam R."/>
            <person name="Nosenko T."/>
            <person name="Hoerger A.C."/>
            <person name="Stephan W."/>
            <person name="Seidel M.A."/>
            <person name="Kuhn J.M.M."/>
            <person name="Haberer G."/>
            <person name="Tellier A."/>
        </authorList>
    </citation>
    <scope>NUCLEOTIDE SEQUENCE</scope>
    <source>
        <tissue evidence="6">Mature leaves</tissue>
    </source>
</reference>
<sequence length="270" mass="31354">MLFRTHGNQHKFRNIIFTEEELNVMDDTILNQSNNHHNLEEQGTSEKHDVDFEQIFIELKAEIAEMELKDLKVTDNAIHNVSMDEYVHMSNTDVNWEHLERTGCLHVYDSIIGGSVHTRKVQEAVNKLATMIPLFLSSIRFYSKRLDWYANNLPEYQHKSQSEPLSIKHVTDVPQQQDSSNDCGLYTSLFAEYMSNGVFDVSDIDIDSTYHRQRYATLLWHYAKSKNEEGAISESEVMGTVASKYGGPRMTKEQVMDTTNYPTRRPRIRK</sequence>
<evidence type="ECO:0000256" key="3">
    <source>
        <dbReference type="ARBA" id="ARBA00022801"/>
    </source>
</evidence>
<dbReference type="EMBL" id="RXGB01001855">
    <property type="protein sequence ID" value="TMW97253.1"/>
    <property type="molecule type" value="Genomic_DNA"/>
</dbReference>
<feature type="domain" description="Ubiquitin-like protease family profile" evidence="5">
    <location>
        <begin position="107"/>
        <end position="216"/>
    </location>
</feature>
<organism evidence="6">
    <name type="scientific">Solanum chilense</name>
    <name type="common">Tomato</name>
    <name type="synonym">Lycopersicon chilense</name>
    <dbReference type="NCBI Taxonomy" id="4083"/>
    <lineage>
        <taxon>Eukaryota</taxon>
        <taxon>Viridiplantae</taxon>
        <taxon>Streptophyta</taxon>
        <taxon>Embryophyta</taxon>
        <taxon>Tracheophyta</taxon>
        <taxon>Spermatophyta</taxon>
        <taxon>Magnoliopsida</taxon>
        <taxon>eudicotyledons</taxon>
        <taxon>Gunneridae</taxon>
        <taxon>Pentapetalae</taxon>
        <taxon>asterids</taxon>
        <taxon>lamiids</taxon>
        <taxon>Solanales</taxon>
        <taxon>Solanaceae</taxon>
        <taxon>Solanoideae</taxon>
        <taxon>Solaneae</taxon>
        <taxon>Solanum</taxon>
        <taxon>Solanum subgen. Lycopersicon</taxon>
    </lineage>
</organism>
<protein>
    <recommendedName>
        <fullName evidence="5">Ubiquitin-like protease family profile domain-containing protein</fullName>
    </recommendedName>
</protein>
<dbReference type="SUPFAM" id="SSF54001">
    <property type="entry name" value="Cysteine proteinases"/>
    <property type="match status" value="1"/>
</dbReference>
<evidence type="ECO:0000256" key="2">
    <source>
        <dbReference type="ARBA" id="ARBA00022670"/>
    </source>
</evidence>
<evidence type="ECO:0000259" key="5">
    <source>
        <dbReference type="Pfam" id="PF02902"/>
    </source>
</evidence>
<gene>
    <name evidence="6" type="ORF">EJD97_005908</name>
</gene>